<dbReference type="AlphaFoldDB" id="A0A1N6RAT2"/>
<dbReference type="Proteomes" id="UP000186400">
    <property type="component" value="Unassembled WGS sequence"/>
</dbReference>
<gene>
    <name evidence="1" type="ORF">SAMN05920897_10630</name>
</gene>
<dbReference type="EMBL" id="FTMS01000006">
    <property type="protein sequence ID" value="SIQ25935.1"/>
    <property type="molecule type" value="Genomic_DNA"/>
</dbReference>
<dbReference type="STRING" id="159291.SAMN05920897_10630"/>
<evidence type="ECO:0000313" key="2">
    <source>
        <dbReference type="Proteomes" id="UP000186400"/>
    </source>
</evidence>
<dbReference type="OrthoDB" id="9937287at2"/>
<organism evidence="1 2">
    <name type="scientific">Alkalispirochaeta americana</name>
    <dbReference type="NCBI Taxonomy" id="159291"/>
    <lineage>
        <taxon>Bacteria</taxon>
        <taxon>Pseudomonadati</taxon>
        <taxon>Spirochaetota</taxon>
        <taxon>Spirochaetia</taxon>
        <taxon>Spirochaetales</taxon>
        <taxon>Spirochaetaceae</taxon>
        <taxon>Alkalispirochaeta</taxon>
    </lineage>
</organism>
<sequence>MKRDMGPRRVHEVLCSASSRVKIPLGVLASPPATPGTAGVFLSPPGGEPSSEGQGKAFRQLRGVSLAGGGQGLCAIIGEILAAQGGYGEVSADSGTFSDEEPLAGAIRLVLPASFFAWAGDRAILWRSLAGVAGSGQVEVRSVGVQEITAALAGADLSRMKAGGAATIWRCRMGKADWIVAPCGDGSEASLGRGMVRVRDILRGLGVPGELDQTRLDFSRISPQALRLASRFVQISSPGWRVFWPQGALERFLGELLMPGDQGDSEARPSFEALQRGAAVRICDRILRQGGLSRMVTAVPRTQTERQSRHALRTVEELLGSGGIAARTFAETAYRSGDHYRAMIQVVRGLPRSGREQLRGALGRRAWEQMVLRSSREEFGQEPWDAFCRACGLLAGDLERRVYSPGRRPPPVVAALVQRFFVAPRQERLQSVWQKQIASGRLARALEEARLSWLRTALQQLPRAVLVQAGCGDSSRVQMRISAAFSRRGRKMYLEDVAVLQEHLRRNQGSLREAPPWEELLISRQAVLREALRACPDRRVTPG</sequence>
<proteinExistence type="predicted"/>
<protein>
    <submittedName>
        <fullName evidence="1">Uncharacterized protein</fullName>
    </submittedName>
</protein>
<accession>A0A1N6RAT2</accession>
<keyword evidence="2" id="KW-1185">Reference proteome</keyword>
<reference evidence="1 2" key="1">
    <citation type="submission" date="2017-01" db="EMBL/GenBank/DDBJ databases">
        <authorList>
            <person name="Mah S.A."/>
            <person name="Swanson W.J."/>
            <person name="Moy G.W."/>
            <person name="Vacquier V.D."/>
        </authorList>
    </citation>
    <scope>NUCLEOTIDE SEQUENCE [LARGE SCALE GENOMIC DNA]</scope>
    <source>
        <strain evidence="1 2">ASpG1</strain>
    </source>
</reference>
<name>A0A1N6RAT2_9SPIO</name>
<evidence type="ECO:0000313" key="1">
    <source>
        <dbReference type="EMBL" id="SIQ25935.1"/>
    </source>
</evidence>
<dbReference type="RefSeq" id="WP_076488320.1">
    <property type="nucleotide sequence ID" value="NZ_FTMS01000006.1"/>
</dbReference>